<name>A0AAE1V8G2_9SOLA</name>
<accession>A0AAE1V8G2</accession>
<evidence type="ECO:0000313" key="2">
    <source>
        <dbReference type="EMBL" id="KAK4360458.1"/>
    </source>
</evidence>
<comment type="caution">
    <text evidence="2">The sequence shown here is derived from an EMBL/GenBank/DDBJ whole genome shotgun (WGS) entry which is preliminary data.</text>
</comment>
<protein>
    <submittedName>
        <fullName evidence="2">Uncharacterized protein</fullName>
    </submittedName>
</protein>
<reference evidence="2" key="1">
    <citation type="submission" date="2023-12" db="EMBL/GenBank/DDBJ databases">
        <title>Genome assembly of Anisodus tanguticus.</title>
        <authorList>
            <person name="Wang Y.-J."/>
        </authorList>
    </citation>
    <scope>NUCLEOTIDE SEQUENCE</scope>
    <source>
        <strain evidence="2">KB-2021</strain>
        <tissue evidence="2">Leaf</tissue>
    </source>
</reference>
<sequence>MTRVRRRVEGKGKSKGKSTETSVSSLIQSLATIDLNPSYNRATVDLLTEGLNKGTAVIAAVRCLVKYEYKAPVSDVLEAYLLRNDLGLKHHLHDCLTVALVVELALQVFCLGSTQSEPFRLQGLSPNLQLSV</sequence>
<organism evidence="2 3">
    <name type="scientific">Anisodus tanguticus</name>
    <dbReference type="NCBI Taxonomy" id="243964"/>
    <lineage>
        <taxon>Eukaryota</taxon>
        <taxon>Viridiplantae</taxon>
        <taxon>Streptophyta</taxon>
        <taxon>Embryophyta</taxon>
        <taxon>Tracheophyta</taxon>
        <taxon>Spermatophyta</taxon>
        <taxon>Magnoliopsida</taxon>
        <taxon>eudicotyledons</taxon>
        <taxon>Gunneridae</taxon>
        <taxon>Pentapetalae</taxon>
        <taxon>asterids</taxon>
        <taxon>lamiids</taxon>
        <taxon>Solanales</taxon>
        <taxon>Solanaceae</taxon>
        <taxon>Solanoideae</taxon>
        <taxon>Hyoscyameae</taxon>
        <taxon>Anisodus</taxon>
    </lineage>
</organism>
<dbReference type="AlphaFoldDB" id="A0AAE1V8G2"/>
<evidence type="ECO:0000313" key="3">
    <source>
        <dbReference type="Proteomes" id="UP001291623"/>
    </source>
</evidence>
<feature type="region of interest" description="Disordered" evidence="1">
    <location>
        <begin position="1"/>
        <end position="20"/>
    </location>
</feature>
<dbReference type="EMBL" id="JAVYJV010000010">
    <property type="protein sequence ID" value="KAK4360458.1"/>
    <property type="molecule type" value="Genomic_DNA"/>
</dbReference>
<proteinExistence type="predicted"/>
<gene>
    <name evidence="2" type="ORF">RND71_019410</name>
</gene>
<dbReference type="InterPro" id="IPR038645">
    <property type="entry name" value="TTC5_OB_sf"/>
</dbReference>
<dbReference type="Gene3D" id="2.40.50.550">
    <property type="match status" value="1"/>
</dbReference>
<evidence type="ECO:0000256" key="1">
    <source>
        <dbReference type="SAM" id="MobiDB-lite"/>
    </source>
</evidence>
<keyword evidence="3" id="KW-1185">Reference proteome</keyword>
<dbReference type="Proteomes" id="UP001291623">
    <property type="component" value="Unassembled WGS sequence"/>
</dbReference>